<dbReference type="InterPro" id="IPR033985">
    <property type="entry name" value="SusD-like_N"/>
</dbReference>
<evidence type="ECO:0000313" key="9">
    <source>
        <dbReference type="EMBL" id="SEG03715.1"/>
    </source>
</evidence>
<keyword evidence="4" id="KW-0472">Membrane</keyword>
<organism evidence="9 10">
    <name type="scientific">Sphingobacterium lactis</name>
    <dbReference type="NCBI Taxonomy" id="797291"/>
    <lineage>
        <taxon>Bacteria</taxon>
        <taxon>Pseudomonadati</taxon>
        <taxon>Bacteroidota</taxon>
        <taxon>Sphingobacteriia</taxon>
        <taxon>Sphingobacteriales</taxon>
        <taxon>Sphingobacteriaceae</taxon>
        <taxon>Sphingobacterium</taxon>
    </lineage>
</organism>
<dbReference type="Proteomes" id="UP000236731">
    <property type="component" value="Unassembled WGS sequence"/>
</dbReference>
<dbReference type="Gene3D" id="1.25.40.390">
    <property type="match status" value="1"/>
</dbReference>
<feature type="region of interest" description="Disordered" evidence="6">
    <location>
        <begin position="61"/>
        <end position="81"/>
    </location>
</feature>
<feature type="domain" description="RagB/SusD" evidence="7">
    <location>
        <begin position="286"/>
        <end position="441"/>
    </location>
</feature>
<comment type="similarity">
    <text evidence="2">Belongs to the SusD family.</text>
</comment>
<evidence type="ECO:0000256" key="5">
    <source>
        <dbReference type="ARBA" id="ARBA00023237"/>
    </source>
</evidence>
<evidence type="ECO:0000256" key="1">
    <source>
        <dbReference type="ARBA" id="ARBA00004442"/>
    </source>
</evidence>
<dbReference type="OrthoDB" id="1147023at2"/>
<accession>A0A1H5WWP6</accession>
<evidence type="ECO:0000256" key="6">
    <source>
        <dbReference type="SAM" id="MobiDB-lite"/>
    </source>
</evidence>
<dbReference type="GO" id="GO:0009279">
    <property type="term" value="C:cell outer membrane"/>
    <property type="evidence" value="ECO:0007669"/>
    <property type="project" value="UniProtKB-SubCell"/>
</dbReference>
<name>A0A1H5WWP6_9SPHI</name>
<evidence type="ECO:0000313" key="10">
    <source>
        <dbReference type="Proteomes" id="UP000236731"/>
    </source>
</evidence>
<dbReference type="EMBL" id="FNUT01000004">
    <property type="protein sequence ID" value="SEG03715.1"/>
    <property type="molecule type" value="Genomic_DNA"/>
</dbReference>
<keyword evidence="10" id="KW-1185">Reference proteome</keyword>
<evidence type="ECO:0000256" key="2">
    <source>
        <dbReference type="ARBA" id="ARBA00006275"/>
    </source>
</evidence>
<feature type="domain" description="SusD-like N-terminal" evidence="8">
    <location>
        <begin position="24"/>
        <end position="227"/>
    </location>
</feature>
<dbReference type="RefSeq" id="WP_103905837.1">
    <property type="nucleotide sequence ID" value="NZ_CP049246.1"/>
</dbReference>
<dbReference type="Pfam" id="PF07980">
    <property type="entry name" value="SusD_RagB"/>
    <property type="match status" value="1"/>
</dbReference>
<proteinExistence type="inferred from homology"/>
<comment type="subcellular location">
    <subcellularLocation>
        <location evidence="1">Cell outer membrane</location>
    </subcellularLocation>
</comment>
<dbReference type="PROSITE" id="PS51257">
    <property type="entry name" value="PROKAR_LIPOPROTEIN"/>
    <property type="match status" value="1"/>
</dbReference>
<gene>
    <name evidence="9" type="ORF">SAMN05421877_104189</name>
</gene>
<protein>
    <submittedName>
        <fullName evidence="9">SusD family protein</fullName>
    </submittedName>
</protein>
<dbReference type="InterPro" id="IPR011990">
    <property type="entry name" value="TPR-like_helical_dom_sf"/>
</dbReference>
<dbReference type="Pfam" id="PF14322">
    <property type="entry name" value="SusD-like_3"/>
    <property type="match status" value="1"/>
</dbReference>
<evidence type="ECO:0000256" key="3">
    <source>
        <dbReference type="ARBA" id="ARBA00022729"/>
    </source>
</evidence>
<evidence type="ECO:0000256" key="4">
    <source>
        <dbReference type="ARBA" id="ARBA00023136"/>
    </source>
</evidence>
<evidence type="ECO:0000259" key="7">
    <source>
        <dbReference type="Pfam" id="PF07980"/>
    </source>
</evidence>
<keyword evidence="5" id="KW-0998">Cell outer membrane</keyword>
<evidence type="ECO:0000259" key="8">
    <source>
        <dbReference type="Pfam" id="PF14322"/>
    </source>
</evidence>
<keyword evidence="3" id="KW-0732">Signal</keyword>
<reference evidence="10" key="1">
    <citation type="submission" date="2016-10" db="EMBL/GenBank/DDBJ databases">
        <authorList>
            <person name="Varghese N."/>
            <person name="Submissions S."/>
        </authorList>
    </citation>
    <scope>NUCLEOTIDE SEQUENCE [LARGE SCALE GENOMIC DNA]</scope>
    <source>
        <strain evidence="10">DSM 22361</strain>
    </source>
</reference>
<dbReference type="InterPro" id="IPR012944">
    <property type="entry name" value="SusD_RagB_dom"/>
</dbReference>
<dbReference type="AlphaFoldDB" id="A0A1H5WWP6"/>
<sequence length="488" mass="54790">MKKFNIYTAVLLVGASYMMSSCNKYLDKDPDNRTEINSLDKIAQLVGTAYPSADYLSFAESASDNAEDKGPGVGNSVDTRDRPYAWEDQAGSETNTPGNYWNGCYEAIAAANHALEAIEEGNYGDEVLQYKGEALVARAYAHHMLMIFFAKNYQIGGTNDSPGVPYVTKAGKTVFGEYDRGTVKSTYENIVADLEEGLKYVSDQNHQVPKYHFTKSASHAFAARLYMYLGEWQKVVDHATLAAPNGNFVNNLRPINTTFKNMTSSEFRNAFTRSDVKSTLLLANCYSTWTYNETPRYGYGARTSLMFTENNVTGGILDNKVLNYGAPNYTTYKWLYYFFYTGPGIGYPYIMQPLFTLDEVLLNRVEAYAELGKYELALADLNTFYSTKIRNYTAATHVVTMPKIMAYFSESDPKKGLVKAALEAKKAEFLQEGLRWLDLMRRDLPVKHNIISAEGIETDVFLQPGDPRRLFQLPPEVAIAGLELNPRD</sequence>
<dbReference type="SUPFAM" id="SSF48452">
    <property type="entry name" value="TPR-like"/>
    <property type="match status" value="1"/>
</dbReference>